<reference evidence="13 14" key="1">
    <citation type="submission" date="2018-01" db="EMBL/GenBank/DDBJ databases">
        <title>The draft genome sequence of Halioglobus lutimaris HF004.</title>
        <authorList>
            <person name="Du Z.-J."/>
            <person name="Shi M.-J."/>
        </authorList>
    </citation>
    <scope>NUCLEOTIDE SEQUENCE [LARGE SCALE GENOMIC DNA]</scope>
    <source>
        <strain evidence="13 14">HF004</strain>
    </source>
</reference>
<dbReference type="SUPFAM" id="SSF50156">
    <property type="entry name" value="PDZ domain-like"/>
    <property type="match status" value="1"/>
</dbReference>
<proteinExistence type="inferred from homology"/>
<name>A0A2N5X788_9GAMM</name>
<keyword evidence="8 11" id="KW-1133">Transmembrane helix</keyword>
<evidence type="ECO:0000256" key="8">
    <source>
        <dbReference type="ARBA" id="ARBA00022989"/>
    </source>
</evidence>
<feature type="region of interest" description="Disordered" evidence="10">
    <location>
        <begin position="221"/>
        <end position="241"/>
    </location>
</feature>
<accession>A0A2N5X788</accession>
<dbReference type="Proteomes" id="UP000235005">
    <property type="component" value="Unassembled WGS sequence"/>
</dbReference>
<dbReference type="Gene3D" id="2.30.30.830">
    <property type="match status" value="1"/>
</dbReference>
<keyword evidence="6 11" id="KW-0812">Transmembrane</keyword>
<feature type="transmembrane region" description="Helical" evidence="11">
    <location>
        <begin position="38"/>
        <end position="60"/>
    </location>
</feature>
<gene>
    <name evidence="13" type="primary">gspC</name>
    <name evidence="13" type="ORF">C0039_03805</name>
</gene>
<dbReference type="AlphaFoldDB" id="A0A2N5X788"/>
<evidence type="ECO:0000256" key="3">
    <source>
        <dbReference type="ARBA" id="ARBA00022448"/>
    </source>
</evidence>
<comment type="subcellular location">
    <subcellularLocation>
        <location evidence="1">Cell inner membrane</location>
    </subcellularLocation>
</comment>
<evidence type="ECO:0000256" key="5">
    <source>
        <dbReference type="ARBA" id="ARBA00022519"/>
    </source>
</evidence>
<keyword evidence="4" id="KW-1003">Cell membrane</keyword>
<dbReference type="InterPro" id="IPR024961">
    <property type="entry name" value="T2SS_GspC_N"/>
</dbReference>
<evidence type="ECO:0000256" key="6">
    <source>
        <dbReference type="ARBA" id="ARBA00022692"/>
    </source>
</evidence>
<organism evidence="13 14">
    <name type="scientific">Pseudohalioglobus lutimaris</name>
    <dbReference type="NCBI Taxonomy" id="1737061"/>
    <lineage>
        <taxon>Bacteria</taxon>
        <taxon>Pseudomonadati</taxon>
        <taxon>Pseudomonadota</taxon>
        <taxon>Gammaproteobacteria</taxon>
        <taxon>Cellvibrionales</taxon>
        <taxon>Halieaceae</taxon>
        <taxon>Pseudohalioglobus</taxon>
    </lineage>
</organism>
<evidence type="ECO:0000259" key="12">
    <source>
        <dbReference type="Pfam" id="PF11356"/>
    </source>
</evidence>
<keyword evidence="5" id="KW-0997">Cell inner membrane</keyword>
<dbReference type="Pfam" id="PF11356">
    <property type="entry name" value="T2SSC"/>
    <property type="match status" value="1"/>
</dbReference>
<dbReference type="Gene3D" id="2.30.42.10">
    <property type="match status" value="1"/>
</dbReference>
<evidence type="ECO:0000256" key="1">
    <source>
        <dbReference type="ARBA" id="ARBA00004533"/>
    </source>
</evidence>
<dbReference type="GO" id="GO:0015628">
    <property type="term" value="P:protein secretion by the type II secretion system"/>
    <property type="evidence" value="ECO:0007669"/>
    <property type="project" value="InterPro"/>
</dbReference>
<dbReference type="InterPro" id="IPR001639">
    <property type="entry name" value="T2SS_protein-GspC"/>
</dbReference>
<dbReference type="GO" id="GO:0015627">
    <property type="term" value="C:type II protein secretion system complex"/>
    <property type="evidence" value="ECO:0007669"/>
    <property type="project" value="InterPro"/>
</dbReference>
<evidence type="ECO:0000256" key="10">
    <source>
        <dbReference type="SAM" id="MobiDB-lite"/>
    </source>
</evidence>
<dbReference type="EMBL" id="PKUS01000002">
    <property type="protein sequence ID" value="PLW70340.1"/>
    <property type="molecule type" value="Genomic_DNA"/>
</dbReference>
<comment type="caution">
    <text evidence="13">The sequence shown here is derived from an EMBL/GenBank/DDBJ whole genome shotgun (WGS) entry which is preliminary data.</text>
</comment>
<protein>
    <submittedName>
        <fullName evidence="13">Type II secretion system protein GspC</fullName>
    </submittedName>
</protein>
<dbReference type="NCBIfam" id="TIGR01713">
    <property type="entry name" value="typeII_sec_gspC"/>
    <property type="match status" value="1"/>
</dbReference>
<comment type="similarity">
    <text evidence="2">Belongs to the GSP C family.</text>
</comment>
<sequence length="349" mass="37931">MPAQWLSNTGDFSARASAALESVLRSLAQPDRARRLRLALALLLVLWMVWSVVGLFWALFPAAEVSEPEGARVVNPVIQASTGANRVPVDIEELRGRHLFGEAISNDAVAAAVPEPEAAVDESRDGIENNARETRLQLVLRGVVASSENGLGHAIIEHRKKQAVYAVEDELPVGNNVVLAKVMPRQVVLDNNGTYELLVLFEESDVGAAVEATARTPVRTNTRAPANRGAPELVDKRDEDSATELAREYRNRLYENPQSLADVVAISAVREDGRLLGYRIAPGKDREQFSQLGFKAGDLVTSVNGIVLDDPANTMRLYQTMRSASEAVFDLQRADQQISISVSLGTGSE</sequence>
<dbReference type="GO" id="GO:0005886">
    <property type="term" value="C:plasma membrane"/>
    <property type="evidence" value="ECO:0007669"/>
    <property type="project" value="UniProtKB-SubCell"/>
</dbReference>
<evidence type="ECO:0000256" key="9">
    <source>
        <dbReference type="ARBA" id="ARBA00023136"/>
    </source>
</evidence>
<keyword evidence="3" id="KW-0813">Transport</keyword>
<evidence type="ECO:0000313" key="13">
    <source>
        <dbReference type="EMBL" id="PLW70340.1"/>
    </source>
</evidence>
<evidence type="ECO:0000256" key="2">
    <source>
        <dbReference type="ARBA" id="ARBA00007986"/>
    </source>
</evidence>
<feature type="domain" description="Type II secretion system protein GspC N-terminal" evidence="12">
    <location>
        <begin position="42"/>
        <end position="200"/>
    </location>
</feature>
<evidence type="ECO:0000256" key="11">
    <source>
        <dbReference type="SAM" id="Phobius"/>
    </source>
</evidence>
<evidence type="ECO:0000313" key="14">
    <source>
        <dbReference type="Proteomes" id="UP000235005"/>
    </source>
</evidence>
<keyword evidence="9 11" id="KW-0472">Membrane</keyword>
<dbReference type="OrthoDB" id="1491375at2"/>
<evidence type="ECO:0000256" key="4">
    <source>
        <dbReference type="ARBA" id="ARBA00022475"/>
    </source>
</evidence>
<dbReference type="InterPro" id="IPR036034">
    <property type="entry name" value="PDZ_sf"/>
</dbReference>
<evidence type="ECO:0000256" key="7">
    <source>
        <dbReference type="ARBA" id="ARBA00022927"/>
    </source>
</evidence>
<keyword evidence="14" id="KW-1185">Reference proteome</keyword>
<keyword evidence="7" id="KW-0653">Protein transport</keyword>